<evidence type="ECO:0000313" key="3">
    <source>
        <dbReference type="EMBL" id="CAE6075687.1"/>
    </source>
</evidence>
<name>A0A8S2AE84_ARAAE</name>
<reference evidence="3" key="1">
    <citation type="submission" date="2021-01" db="EMBL/GenBank/DDBJ databases">
        <authorList>
            <person name="Bezrukov I."/>
        </authorList>
    </citation>
    <scope>NUCLEOTIDE SEQUENCE</scope>
</reference>
<keyword evidence="4" id="KW-1185">Reference proteome</keyword>
<feature type="coiled-coil region" evidence="1">
    <location>
        <begin position="257"/>
        <end position="284"/>
    </location>
</feature>
<dbReference type="PANTHER" id="PTHR34057">
    <property type="entry name" value="ELONGATION FACTOR"/>
    <property type="match status" value="1"/>
</dbReference>
<evidence type="ECO:0000313" key="4">
    <source>
        <dbReference type="Proteomes" id="UP000682877"/>
    </source>
</evidence>
<dbReference type="EMBL" id="LR999455">
    <property type="protein sequence ID" value="CAE6075687.1"/>
    <property type="molecule type" value="Genomic_DNA"/>
</dbReference>
<protein>
    <submittedName>
        <fullName evidence="3">Uncharacterized protein</fullName>
    </submittedName>
</protein>
<dbReference type="Proteomes" id="UP000682877">
    <property type="component" value="Chromosome 5"/>
</dbReference>
<sequence>MALKAKPRSEMDISGCSANQQSDDVNGGRFQEEDVEVDIMKCVNQSDDEFQEDLCQASSSSSSFGDSMCARDGDDFGFGFGDEAQSMLSQDYPLPGTCDDGTEILGLTKKKTNDRWRRLTRPLMWRCKWIELKVKEIQSQARGYEKEVKDYYLTKQFDLEKSKLEGFDGKSIPFREKTQRMNVFKRGRRKRVEESTDVAAYMSNHNLFSYADKRVPVNVKAQYLDSDFGTGCKATGKQDGIEDDSLISELDCSDDVLAKLLCKIDEAQGKARRLRKRVDQLMWDSQTAHTSSMPKTVAPCHRDSTIQNGKKCALIEDPLARRQREASVPIGRQCIPADHIEHLLVPQTQIAGQRLTNNSPISSQSLRFHPILEDLLMDETEMNDDEMEADDEKLDYFRKLINEITGVPPEEADAEEVPTPVSKKRKTSH</sequence>
<dbReference type="CDD" id="cd11650">
    <property type="entry name" value="AT4G37440_like"/>
    <property type="match status" value="1"/>
</dbReference>
<feature type="region of interest" description="Disordered" evidence="2">
    <location>
        <begin position="1"/>
        <end position="28"/>
    </location>
</feature>
<accession>A0A8S2AE84</accession>
<evidence type="ECO:0000256" key="1">
    <source>
        <dbReference type="SAM" id="Coils"/>
    </source>
</evidence>
<gene>
    <name evidence="3" type="ORF">AARE701A_LOCUS12995</name>
</gene>
<dbReference type="PANTHER" id="PTHR34057:SF19">
    <property type="entry name" value="GENOME ASSEMBLY, CHROMOSOME: A01"/>
    <property type="match status" value="1"/>
</dbReference>
<keyword evidence="1" id="KW-0175">Coiled coil</keyword>
<organism evidence="3 4">
    <name type="scientific">Arabidopsis arenosa</name>
    <name type="common">Sand rock-cress</name>
    <name type="synonym">Cardaminopsis arenosa</name>
    <dbReference type="NCBI Taxonomy" id="38785"/>
    <lineage>
        <taxon>Eukaryota</taxon>
        <taxon>Viridiplantae</taxon>
        <taxon>Streptophyta</taxon>
        <taxon>Embryophyta</taxon>
        <taxon>Tracheophyta</taxon>
        <taxon>Spermatophyta</taxon>
        <taxon>Magnoliopsida</taxon>
        <taxon>eudicotyledons</taxon>
        <taxon>Gunneridae</taxon>
        <taxon>Pentapetalae</taxon>
        <taxon>rosids</taxon>
        <taxon>malvids</taxon>
        <taxon>Brassicales</taxon>
        <taxon>Brassicaceae</taxon>
        <taxon>Camelineae</taxon>
        <taxon>Arabidopsis</taxon>
    </lineage>
</organism>
<dbReference type="InterPro" id="IPR038745">
    <property type="entry name" value="AT4G37440-like"/>
</dbReference>
<proteinExistence type="predicted"/>
<dbReference type="AlphaFoldDB" id="A0A8S2AE84"/>
<evidence type="ECO:0000256" key="2">
    <source>
        <dbReference type="SAM" id="MobiDB-lite"/>
    </source>
</evidence>
<feature type="region of interest" description="Disordered" evidence="2">
    <location>
        <begin position="406"/>
        <end position="429"/>
    </location>
</feature>